<dbReference type="GO" id="GO:0000139">
    <property type="term" value="C:Golgi membrane"/>
    <property type="evidence" value="ECO:0007669"/>
    <property type="project" value="UniProtKB-SubCell"/>
</dbReference>
<evidence type="ECO:0000256" key="9">
    <source>
        <dbReference type="SAM" id="MobiDB-lite"/>
    </source>
</evidence>
<feature type="region of interest" description="Disordered" evidence="9">
    <location>
        <begin position="200"/>
        <end position="311"/>
    </location>
</feature>
<feature type="compositionally biased region" description="Polar residues" evidence="9">
    <location>
        <begin position="200"/>
        <end position="217"/>
    </location>
</feature>
<feature type="region of interest" description="Disordered" evidence="9">
    <location>
        <begin position="1054"/>
        <end position="1075"/>
    </location>
</feature>
<dbReference type="Pfam" id="PF06148">
    <property type="entry name" value="COG2_N"/>
    <property type="match status" value="1"/>
</dbReference>
<evidence type="ECO:0000313" key="13">
    <source>
        <dbReference type="Proteomes" id="UP000246740"/>
    </source>
</evidence>
<accession>A0A317XMX5</accession>
<feature type="compositionally biased region" description="Polar residues" evidence="9">
    <location>
        <begin position="258"/>
        <end position="273"/>
    </location>
</feature>
<evidence type="ECO:0000256" key="8">
    <source>
        <dbReference type="ARBA" id="ARBA00031344"/>
    </source>
</evidence>
<evidence type="ECO:0000256" key="6">
    <source>
        <dbReference type="ARBA" id="ARBA00023034"/>
    </source>
</evidence>
<evidence type="ECO:0000259" key="11">
    <source>
        <dbReference type="Pfam" id="PF12022"/>
    </source>
</evidence>
<dbReference type="Pfam" id="PF12022">
    <property type="entry name" value="COG2_C"/>
    <property type="match status" value="1"/>
</dbReference>
<name>A0A317XMX5_9BASI</name>
<feature type="compositionally biased region" description="Basic residues" evidence="9">
    <location>
        <begin position="290"/>
        <end position="303"/>
    </location>
</feature>
<comment type="similarity">
    <text evidence="2">Belongs to the COG2 family.</text>
</comment>
<dbReference type="InterPro" id="IPR024603">
    <property type="entry name" value="COG_complex_COG2_C"/>
</dbReference>
<feature type="domain" description="Conserved oligomeric Golgi complex subunit 2 N-terminal" evidence="10">
    <location>
        <begin position="54"/>
        <end position="116"/>
    </location>
</feature>
<evidence type="ECO:0000313" key="12">
    <source>
        <dbReference type="EMBL" id="PWY99683.1"/>
    </source>
</evidence>
<proteinExistence type="inferred from homology"/>
<evidence type="ECO:0000256" key="7">
    <source>
        <dbReference type="ARBA" id="ARBA00023136"/>
    </source>
</evidence>
<dbReference type="OrthoDB" id="332281at2759"/>
<gene>
    <name evidence="12" type="ORF">BCV70DRAFT_200613</name>
</gene>
<dbReference type="InterPro" id="IPR024602">
    <property type="entry name" value="COG_su2_N"/>
</dbReference>
<evidence type="ECO:0000256" key="1">
    <source>
        <dbReference type="ARBA" id="ARBA00004395"/>
    </source>
</evidence>
<keyword evidence="13" id="KW-1185">Reference proteome</keyword>
<evidence type="ECO:0000256" key="4">
    <source>
        <dbReference type="ARBA" id="ARBA00022448"/>
    </source>
</evidence>
<evidence type="ECO:0000256" key="3">
    <source>
        <dbReference type="ARBA" id="ARBA00020977"/>
    </source>
</evidence>
<evidence type="ECO:0000256" key="2">
    <source>
        <dbReference type="ARBA" id="ARBA00007603"/>
    </source>
</evidence>
<dbReference type="EMBL" id="KZ819194">
    <property type="protein sequence ID" value="PWY99683.1"/>
    <property type="molecule type" value="Genomic_DNA"/>
</dbReference>
<organism evidence="12 13">
    <name type="scientific">Testicularia cyperi</name>
    <dbReference type="NCBI Taxonomy" id="1882483"/>
    <lineage>
        <taxon>Eukaryota</taxon>
        <taxon>Fungi</taxon>
        <taxon>Dikarya</taxon>
        <taxon>Basidiomycota</taxon>
        <taxon>Ustilaginomycotina</taxon>
        <taxon>Ustilaginomycetes</taxon>
        <taxon>Ustilaginales</taxon>
        <taxon>Anthracoideaceae</taxon>
        <taxon>Testicularia</taxon>
    </lineage>
</organism>
<feature type="compositionally biased region" description="Polar residues" evidence="9">
    <location>
        <begin position="1054"/>
        <end position="1068"/>
    </location>
</feature>
<reference evidence="12 13" key="1">
    <citation type="journal article" date="2018" name="Mol. Biol. Evol.">
        <title>Broad Genomic Sampling Reveals a Smut Pathogenic Ancestry of the Fungal Clade Ustilaginomycotina.</title>
        <authorList>
            <person name="Kijpornyongpan T."/>
            <person name="Mondo S.J."/>
            <person name="Barry K."/>
            <person name="Sandor L."/>
            <person name="Lee J."/>
            <person name="Lipzen A."/>
            <person name="Pangilinan J."/>
            <person name="LaButti K."/>
            <person name="Hainaut M."/>
            <person name="Henrissat B."/>
            <person name="Grigoriev I.V."/>
            <person name="Spatafora J.W."/>
            <person name="Aime M.C."/>
        </authorList>
    </citation>
    <scope>NUCLEOTIDE SEQUENCE [LARGE SCALE GENOMIC DNA]</scope>
    <source>
        <strain evidence="12 13">MCA 3645</strain>
    </source>
</reference>
<dbReference type="GO" id="GO:0007030">
    <property type="term" value="P:Golgi organization"/>
    <property type="evidence" value="ECO:0007669"/>
    <property type="project" value="InterPro"/>
</dbReference>
<dbReference type="Proteomes" id="UP000246740">
    <property type="component" value="Unassembled WGS sequence"/>
</dbReference>
<dbReference type="GO" id="GO:0017119">
    <property type="term" value="C:Golgi transport complex"/>
    <property type="evidence" value="ECO:0007669"/>
    <property type="project" value="TreeGrafter"/>
</dbReference>
<dbReference type="STRING" id="1882483.A0A317XMX5"/>
<feature type="domain" description="COG complex component COG2 C-terminal" evidence="11">
    <location>
        <begin position="712"/>
        <end position="1057"/>
    </location>
</feature>
<keyword evidence="6" id="KW-0333">Golgi apparatus</keyword>
<dbReference type="InterPro" id="IPR009316">
    <property type="entry name" value="COG2"/>
</dbReference>
<keyword evidence="4" id="KW-0813">Transport</keyword>
<protein>
    <recommendedName>
        <fullName evidence="3">Conserved oligomeric Golgi complex subunit 2</fullName>
    </recommendedName>
    <alternativeName>
        <fullName evidence="8">Component of oligomeric Golgi complex 2</fullName>
    </alternativeName>
</protein>
<dbReference type="AlphaFoldDB" id="A0A317XMX5"/>
<comment type="subcellular location">
    <subcellularLocation>
        <location evidence="1">Golgi apparatus membrane</location>
        <topology evidence="1">Peripheral membrane protein</topology>
    </subcellularLocation>
</comment>
<dbReference type="PANTHER" id="PTHR12961:SF0">
    <property type="entry name" value="CONSERVED OLIGOMERIC GOLGI COMPLEX SUBUNIT 2"/>
    <property type="match status" value="1"/>
</dbReference>
<feature type="compositionally biased region" description="Basic and acidic residues" evidence="9">
    <location>
        <begin position="9"/>
        <end position="18"/>
    </location>
</feature>
<evidence type="ECO:0000256" key="5">
    <source>
        <dbReference type="ARBA" id="ARBA00022927"/>
    </source>
</evidence>
<feature type="region of interest" description="Disordered" evidence="9">
    <location>
        <begin position="821"/>
        <end position="863"/>
    </location>
</feature>
<dbReference type="GO" id="GO:0006891">
    <property type="term" value="P:intra-Golgi vesicle-mediated transport"/>
    <property type="evidence" value="ECO:0007669"/>
    <property type="project" value="TreeGrafter"/>
</dbReference>
<feature type="region of interest" description="Disordered" evidence="9">
    <location>
        <begin position="1"/>
        <end position="24"/>
    </location>
</feature>
<sequence>MAEPQAESTRPHQSDHSLPDSTAPFDYNAEGPITEFPSLAPLSHDLELLSPLHAPVFDVDNFLLSRTKASDLNYILSDLRSYSEKLKEELFSIINEDYRDFVSLGSSLKSESYRIARLGWGTKQDGADVKTALGSGMMAPVRDTLIASRDTLKSVELDIRSCMQRREEVGNHKARLELMLQLHDSIVRLEDLLHVSSTSARRQSSTISLQAGRQTKSVSHDESSALAISDSDPELSDYALSSDDDDSEDATMGLSVNAEHQTTSHGTLGSTVTLAAPPSGVPAARQESGRRRRRRRKMFRRASHGLPSTELARQYSDVDASTGTSPGHIGRRMSEVVASHAAALSGLPQRIARTSAEYSRLRFLSRRVQEEGLNAFAHAVHGRTEHVRSVLREELRTLLAHLVAPTSLLVHGQAFPSAPSSPELRRPPMSPLARRTSFLQGTKPTIRPERMSSDLDRWSQVAEPIDDSSEAEALYWEARFEEQRSWLEMVLGTLDSLDLGRSDGVTEDHTSGLRRRNEAEEAVRELMVQDWTSKNISVSTAKEAASSQAGFSASENAGAGLPASALMQFADSSRRTDAVLIVDNTGDELVTLYNKILRYLAHTAWQISQAASQLTSANIPQAAVQLDATEGEVKSTRARASCDIFVNVLWDEISARLLEDVGSTIFFVGRTETFYKNFTNTNLFLQRLASLAPSPKSEMALREHPSWMAFKRRWQLPVYFQMRFREVISRLEDAYLNGRVFESAKDSDTNHMKATISTLEAIRTLWSEGVHIHELSAREWRVTLQILSRFKTWIEEQTGFDASSTSGPLLSSTTAANRLLDGVKASGPGSDGSKRSMDRAGSTEISRVNTPQPPADQPTQQQEDSHLLLLSSLVADCLYLQSEIDLILDQLILPRICSNLDDNGEAGQASSTALRGDLAKLLAEESFSFLPGLISAVGRNVLQSLLPRCVEPLRMLRSFTAPSYRATSTSGSPTVQVIHQIFGPIESFLRLVQNMDLPKDMKRSWLQTLLVETFRRYSSTVETINKNQQSLNRLKKSQNSSGGGLLGFFKSSTNSGADQDSTGSTPSKASAVKDPNQEAIETFAAKIEALGLDFDLDDFAAWTQLKSFLESQSEEA</sequence>
<dbReference type="GO" id="GO:0015031">
    <property type="term" value="P:protein transport"/>
    <property type="evidence" value="ECO:0007669"/>
    <property type="project" value="UniProtKB-KW"/>
</dbReference>
<dbReference type="InParanoid" id="A0A317XMX5"/>
<keyword evidence="5" id="KW-0653">Protein transport</keyword>
<evidence type="ECO:0000259" key="10">
    <source>
        <dbReference type="Pfam" id="PF06148"/>
    </source>
</evidence>
<keyword evidence="7" id="KW-0472">Membrane</keyword>
<dbReference type="PANTHER" id="PTHR12961">
    <property type="entry name" value="CONSERVED OLIGOMERIC GOLGI COMPLEX COMPONENT 2"/>
    <property type="match status" value="1"/>
</dbReference>